<dbReference type="EMBL" id="LGCN01000051">
    <property type="protein sequence ID" value="KOT43672.1"/>
    <property type="molecule type" value="Genomic_DNA"/>
</dbReference>
<dbReference type="PANTHER" id="PTHR31157:SF1">
    <property type="entry name" value="SCP DOMAIN-CONTAINING PROTEIN"/>
    <property type="match status" value="1"/>
</dbReference>
<organism evidence="4 5">
    <name type="scientific">Streptomyces caelestis</name>
    <dbReference type="NCBI Taxonomy" id="36816"/>
    <lineage>
        <taxon>Bacteria</taxon>
        <taxon>Bacillati</taxon>
        <taxon>Actinomycetota</taxon>
        <taxon>Actinomycetes</taxon>
        <taxon>Kitasatosporales</taxon>
        <taxon>Streptomycetaceae</taxon>
        <taxon>Streptomyces</taxon>
    </lineage>
</organism>
<dbReference type="OrthoDB" id="68195at2"/>
<feature type="compositionally biased region" description="Low complexity" evidence="1">
    <location>
        <begin position="107"/>
        <end position="148"/>
    </location>
</feature>
<feature type="compositionally biased region" description="Low complexity" evidence="1">
    <location>
        <begin position="156"/>
        <end position="169"/>
    </location>
</feature>
<dbReference type="Gene3D" id="3.40.33.10">
    <property type="entry name" value="CAP"/>
    <property type="match status" value="1"/>
</dbReference>
<feature type="signal peptide" evidence="2">
    <location>
        <begin position="1"/>
        <end position="31"/>
    </location>
</feature>
<evidence type="ECO:0000256" key="2">
    <source>
        <dbReference type="SAM" id="SignalP"/>
    </source>
</evidence>
<dbReference type="InterPro" id="IPR035940">
    <property type="entry name" value="CAP_sf"/>
</dbReference>
<keyword evidence="5" id="KW-1185">Reference proteome</keyword>
<dbReference type="CDD" id="cd05379">
    <property type="entry name" value="CAP_bacterial"/>
    <property type="match status" value="1"/>
</dbReference>
<accession>A0A0M9XAC7</accession>
<feature type="compositionally biased region" description="Basic and acidic residues" evidence="1">
    <location>
        <begin position="94"/>
        <end position="104"/>
    </location>
</feature>
<keyword evidence="2" id="KW-0732">Signal</keyword>
<dbReference type="PANTHER" id="PTHR31157">
    <property type="entry name" value="SCP DOMAIN-CONTAINING PROTEIN"/>
    <property type="match status" value="1"/>
</dbReference>
<evidence type="ECO:0000259" key="3">
    <source>
        <dbReference type="Pfam" id="PF00188"/>
    </source>
</evidence>
<dbReference type="SUPFAM" id="SSF55797">
    <property type="entry name" value="PR-1-like"/>
    <property type="match status" value="1"/>
</dbReference>
<gene>
    <name evidence="4" type="ORF">ADK41_05865</name>
</gene>
<dbReference type="Pfam" id="PF00188">
    <property type="entry name" value="CAP"/>
    <property type="match status" value="1"/>
</dbReference>
<dbReference type="InterPro" id="IPR014044">
    <property type="entry name" value="CAP_dom"/>
</dbReference>
<protein>
    <recommendedName>
        <fullName evidence="3">SCP domain-containing protein</fullName>
    </recommendedName>
</protein>
<dbReference type="PROSITE" id="PS51257">
    <property type="entry name" value="PROKAR_LIPOPROTEIN"/>
    <property type="match status" value="1"/>
</dbReference>
<reference evidence="4 5" key="1">
    <citation type="submission" date="2015-07" db="EMBL/GenBank/DDBJ databases">
        <authorList>
            <person name="Noorani M."/>
        </authorList>
    </citation>
    <scope>NUCLEOTIDE SEQUENCE [LARGE SCALE GENOMIC DNA]</scope>
    <source>
        <strain evidence="4 5">NRRL B-24567</strain>
    </source>
</reference>
<evidence type="ECO:0000256" key="1">
    <source>
        <dbReference type="SAM" id="MobiDB-lite"/>
    </source>
</evidence>
<feature type="chain" id="PRO_5005840282" description="SCP domain-containing protein" evidence="2">
    <location>
        <begin position="32"/>
        <end position="296"/>
    </location>
</feature>
<feature type="compositionally biased region" description="Basic and acidic residues" evidence="1">
    <location>
        <begin position="50"/>
        <end position="70"/>
    </location>
</feature>
<dbReference type="Proteomes" id="UP000037773">
    <property type="component" value="Unassembled WGS sequence"/>
</dbReference>
<comment type="caution">
    <text evidence="4">The sequence shown here is derived from an EMBL/GenBank/DDBJ whole genome shotgun (WGS) entry which is preliminary data.</text>
</comment>
<sequence>MGKHRHQKQYRRTVVAAVALGVIGIPSVAMACTDWSDDGQGQSRDTAAGAEDRWGGPDRYSRWDGGRHGESTALPSDTPTATASPSKPGAPKDGGAKPSHEPKAKVSGATASRPTTTAPKPATAAPEPTTAAPKPTTAVPKPTAAAPKPTTPAPKPTATASSPAATGGADASGAVAKVVELVNAERAKAGCSPVKANSTLAEAAQDHSEDMAASGTMSHTGSDGSSPGDRITRAGYSWSTYGENVAYGYSTPEQVMTGWMNSPGHKENILNCAFKEIGVGLAQPGSYWTQDFGTAR</sequence>
<name>A0A0M9XAC7_9ACTN</name>
<dbReference type="AlphaFoldDB" id="A0A0M9XAC7"/>
<feature type="domain" description="SCP" evidence="3">
    <location>
        <begin position="179"/>
        <end position="292"/>
    </location>
</feature>
<proteinExistence type="predicted"/>
<evidence type="ECO:0000313" key="4">
    <source>
        <dbReference type="EMBL" id="KOT43672.1"/>
    </source>
</evidence>
<evidence type="ECO:0000313" key="5">
    <source>
        <dbReference type="Proteomes" id="UP000037773"/>
    </source>
</evidence>
<dbReference type="RefSeq" id="WP_030833559.1">
    <property type="nucleotide sequence ID" value="NZ_LGCN01000051.1"/>
</dbReference>
<feature type="region of interest" description="Disordered" evidence="1">
    <location>
        <begin position="36"/>
        <end position="169"/>
    </location>
</feature>
<feature type="compositionally biased region" description="Polar residues" evidence="1">
    <location>
        <begin position="73"/>
        <end position="85"/>
    </location>
</feature>
<dbReference type="PATRIC" id="fig|36816.3.peg.1253"/>